<keyword evidence="5" id="KW-1185">Reference proteome</keyword>
<gene>
    <name evidence="4" type="ORF">AC579_1448</name>
</gene>
<keyword evidence="1" id="KW-0539">Nucleus</keyword>
<organism evidence="4 5">
    <name type="scientific">Pseudocercospora musae</name>
    <dbReference type="NCBI Taxonomy" id="113226"/>
    <lineage>
        <taxon>Eukaryota</taxon>
        <taxon>Fungi</taxon>
        <taxon>Dikarya</taxon>
        <taxon>Ascomycota</taxon>
        <taxon>Pezizomycotina</taxon>
        <taxon>Dothideomycetes</taxon>
        <taxon>Dothideomycetidae</taxon>
        <taxon>Mycosphaerellales</taxon>
        <taxon>Mycosphaerellaceae</taxon>
        <taxon>Pseudocercospora</taxon>
    </lineage>
</organism>
<dbReference type="AlphaFoldDB" id="A0A139IML5"/>
<dbReference type="PANTHER" id="PTHR47657:SF14">
    <property type="entry name" value="ZN(2)-C6 FUNGAL-TYPE DOMAIN-CONTAINING PROTEIN"/>
    <property type="match status" value="1"/>
</dbReference>
<dbReference type="InterPro" id="IPR052400">
    <property type="entry name" value="Zn2-C6_fungal_TF"/>
</dbReference>
<accession>A0A139IML5</accession>
<sequence>MASDQATEPFQSVFPVQLKKSSRHQLPPLPEPFTPRKAHTKSRGGCRSCKGRRVKCDEVAPTCSRCARLSEECVYGERSSVTSKSSSLVNTPQSTTPPLCPSTHGMAVAMLQKDLGHVLRDQASSLFQREPEPICVRALQHFQAITSCTLGCATTSKVMQFHVMREAWDHPYLMHMILAISCAHQRHLGMVNSTLREAKHWQNGLQLHRENLSTLQPGRCQESFDAIVAAIFLAVMYTFSLDEGVTPAPEYEFAPMNAVGGFGSLYWLFPGASDPSSRWLPIFLSTDDQDGTFTDMRDGVSGLPVAFVDLCSLNDDSTADNNPYHKIR</sequence>
<dbReference type="PROSITE" id="PS50048">
    <property type="entry name" value="ZN2_CY6_FUNGAL_2"/>
    <property type="match status" value="1"/>
</dbReference>
<name>A0A139IML5_9PEZI</name>
<dbReference type="Proteomes" id="UP000073492">
    <property type="component" value="Unassembled WGS sequence"/>
</dbReference>
<dbReference type="Pfam" id="PF00172">
    <property type="entry name" value="Zn_clus"/>
    <property type="match status" value="1"/>
</dbReference>
<dbReference type="OrthoDB" id="5386330at2759"/>
<dbReference type="STRING" id="113226.A0A139IML5"/>
<feature type="compositionally biased region" description="Polar residues" evidence="2">
    <location>
        <begin position="1"/>
        <end position="10"/>
    </location>
</feature>
<dbReference type="CDD" id="cd00067">
    <property type="entry name" value="GAL4"/>
    <property type="match status" value="1"/>
</dbReference>
<dbReference type="InterPro" id="IPR021858">
    <property type="entry name" value="Fun_TF"/>
</dbReference>
<dbReference type="GO" id="GO:0008270">
    <property type="term" value="F:zinc ion binding"/>
    <property type="evidence" value="ECO:0007669"/>
    <property type="project" value="InterPro"/>
</dbReference>
<comment type="caution">
    <text evidence="4">The sequence shown here is derived from an EMBL/GenBank/DDBJ whole genome shotgun (WGS) entry which is preliminary data.</text>
</comment>
<protein>
    <recommendedName>
        <fullName evidence="3">Zn(2)-C6 fungal-type domain-containing protein</fullName>
    </recommendedName>
</protein>
<dbReference type="PROSITE" id="PS00463">
    <property type="entry name" value="ZN2_CY6_FUNGAL_1"/>
    <property type="match status" value="1"/>
</dbReference>
<feature type="domain" description="Zn(2)-C6 fungal-type" evidence="3">
    <location>
        <begin position="45"/>
        <end position="75"/>
    </location>
</feature>
<dbReference type="GO" id="GO:0000981">
    <property type="term" value="F:DNA-binding transcription factor activity, RNA polymerase II-specific"/>
    <property type="evidence" value="ECO:0007669"/>
    <property type="project" value="InterPro"/>
</dbReference>
<proteinExistence type="predicted"/>
<evidence type="ECO:0000313" key="5">
    <source>
        <dbReference type="Proteomes" id="UP000073492"/>
    </source>
</evidence>
<dbReference type="Gene3D" id="4.10.240.10">
    <property type="entry name" value="Zn(2)-C6 fungal-type DNA-binding domain"/>
    <property type="match status" value="1"/>
</dbReference>
<reference evidence="4 5" key="1">
    <citation type="submission" date="2015-07" db="EMBL/GenBank/DDBJ databases">
        <title>Comparative genomics of the Sigatoka disease complex on banana suggests a link between parallel evolutionary changes in Pseudocercospora fijiensis and Pseudocercospora eumusae and increased virulence on the banana host.</title>
        <authorList>
            <person name="Chang T.-C."/>
            <person name="Salvucci A."/>
            <person name="Crous P.W."/>
            <person name="Stergiopoulos I."/>
        </authorList>
    </citation>
    <scope>NUCLEOTIDE SEQUENCE [LARGE SCALE GENOMIC DNA]</scope>
    <source>
        <strain evidence="4 5">CBS 116634</strain>
    </source>
</reference>
<evidence type="ECO:0000256" key="2">
    <source>
        <dbReference type="SAM" id="MobiDB-lite"/>
    </source>
</evidence>
<dbReference type="SUPFAM" id="SSF57701">
    <property type="entry name" value="Zn2/Cys6 DNA-binding domain"/>
    <property type="match status" value="1"/>
</dbReference>
<dbReference type="Pfam" id="PF11951">
    <property type="entry name" value="Fungal_trans_2"/>
    <property type="match status" value="1"/>
</dbReference>
<dbReference type="InterPro" id="IPR036864">
    <property type="entry name" value="Zn2-C6_fun-type_DNA-bd_sf"/>
</dbReference>
<evidence type="ECO:0000313" key="4">
    <source>
        <dbReference type="EMBL" id="KXT15969.1"/>
    </source>
</evidence>
<evidence type="ECO:0000259" key="3">
    <source>
        <dbReference type="PROSITE" id="PS50048"/>
    </source>
</evidence>
<feature type="region of interest" description="Disordered" evidence="2">
    <location>
        <begin position="1"/>
        <end position="44"/>
    </location>
</feature>
<dbReference type="PANTHER" id="PTHR47657">
    <property type="entry name" value="STEROL REGULATORY ELEMENT-BINDING PROTEIN ECM22"/>
    <property type="match status" value="1"/>
</dbReference>
<dbReference type="InterPro" id="IPR001138">
    <property type="entry name" value="Zn2Cys6_DnaBD"/>
</dbReference>
<dbReference type="EMBL" id="LFZO01000047">
    <property type="protein sequence ID" value="KXT15969.1"/>
    <property type="molecule type" value="Genomic_DNA"/>
</dbReference>
<dbReference type="SMART" id="SM00066">
    <property type="entry name" value="GAL4"/>
    <property type="match status" value="1"/>
</dbReference>
<evidence type="ECO:0000256" key="1">
    <source>
        <dbReference type="ARBA" id="ARBA00023242"/>
    </source>
</evidence>